<feature type="transmembrane region" description="Helical" evidence="1">
    <location>
        <begin position="88"/>
        <end position="107"/>
    </location>
</feature>
<evidence type="ECO:0000313" key="2">
    <source>
        <dbReference type="EMBL" id="QMV40506.1"/>
    </source>
</evidence>
<feature type="transmembrane region" description="Helical" evidence="1">
    <location>
        <begin position="631"/>
        <end position="653"/>
    </location>
</feature>
<dbReference type="KEGG" id="cchl:FPL14_04260"/>
<feature type="transmembrane region" description="Helical" evidence="1">
    <location>
        <begin position="481"/>
        <end position="502"/>
    </location>
</feature>
<organism evidence="2 3">
    <name type="scientific">Cohnella cholangitidis</name>
    <dbReference type="NCBI Taxonomy" id="2598458"/>
    <lineage>
        <taxon>Bacteria</taxon>
        <taxon>Bacillati</taxon>
        <taxon>Bacillota</taxon>
        <taxon>Bacilli</taxon>
        <taxon>Bacillales</taxon>
        <taxon>Paenibacillaceae</taxon>
        <taxon>Cohnella</taxon>
    </lineage>
</organism>
<feature type="transmembrane region" description="Helical" evidence="1">
    <location>
        <begin position="255"/>
        <end position="272"/>
    </location>
</feature>
<keyword evidence="1" id="KW-1133">Transmembrane helix</keyword>
<evidence type="ECO:0000313" key="3">
    <source>
        <dbReference type="Proteomes" id="UP000515679"/>
    </source>
</evidence>
<sequence>MIFLIIAIMLTAILGISMIIVSDRKKAKKRRLGAAKKKGIISLATYIKISKFLDEFFLSRGSFRRVKQRMGELSVYSYQEIQVFSVRIYSISMVASIALVVAGAIIFRDLFSTLLVLLYAVVMNTVIVSKQVDSVHFKLLKQMSMSVSSLRQNYLRLNSIPQAIAETETGAELQRAFEDIYLILTDVDGKRRLDEFYAMTPFRLLCTLAGVCYILNNSGDTKLSNGSSNFLQAMGMLADEVNLEIRRITLQKARFGFLEYLPIAPLFAIGVIERFFSSIIPGTTVMYNGPIGYISRIVILLASIIGYTVIVKINSAVSVKKDDRNPLVMFCMKKFSWFSNLVNDILPKKQLKRGRKQRIIKGALSMTDLRHMYASKLVFGFIAFVMCMLFMFFAVNLGKQFVYSNVKEVSLVGGEQLDAEDVEIRKKMDKIYLELPAALSESKTKDFVKQYLSDLPPFDQDAQIKRLQEKYKSYHNTYFRWWMIVIAFGIAIACTRIPELLLKGRTWLLKTESEEDVLQLQTMISILMNTSTDTLDTLFWLERQSRVHKNALIDAYHEYPSNPDLALNRLKAKAVLPGFRRLVDKLILTIHQITLAEAFSDLVTERDHVLRIREISQTTTLNKKRAMVSPLAMAPLVLTAVLYILVPLGILGFREFTAALSNIDY</sequence>
<accession>A0A7G5BU72</accession>
<dbReference type="Proteomes" id="UP000515679">
    <property type="component" value="Chromosome"/>
</dbReference>
<reference evidence="2 3" key="1">
    <citation type="submission" date="2019-07" db="EMBL/GenBank/DDBJ databases">
        <authorList>
            <person name="Kim J.K."/>
            <person name="Cheong H.-M."/>
            <person name="Choi Y."/>
            <person name="Hwang K.J."/>
            <person name="Lee S."/>
            <person name="Choi C."/>
        </authorList>
    </citation>
    <scope>NUCLEOTIDE SEQUENCE [LARGE SCALE GENOMIC DNA]</scope>
    <source>
        <strain evidence="2 3">KS 22</strain>
    </source>
</reference>
<protein>
    <submittedName>
        <fullName evidence="2">Uncharacterized protein</fullName>
    </submittedName>
</protein>
<keyword evidence="3" id="KW-1185">Reference proteome</keyword>
<evidence type="ECO:0000256" key="1">
    <source>
        <dbReference type="SAM" id="Phobius"/>
    </source>
</evidence>
<keyword evidence="1" id="KW-0472">Membrane</keyword>
<dbReference type="RefSeq" id="WP_182301855.1">
    <property type="nucleotide sequence ID" value="NZ_CP041969.1"/>
</dbReference>
<dbReference type="AlphaFoldDB" id="A0A7G5BU72"/>
<name>A0A7G5BU72_9BACL</name>
<feature type="transmembrane region" description="Helical" evidence="1">
    <location>
        <begin position="292"/>
        <end position="311"/>
    </location>
</feature>
<gene>
    <name evidence="2" type="ORF">FPL14_04260</name>
</gene>
<feature type="transmembrane region" description="Helical" evidence="1">
    <location>
        <begin position="377"/>
        <end position="395"/>
    </location>
</feature>
<feature type="transmembrane region" description="Helical" evidence="1">
    <location>
        <begin position="113"/>
        <end position="132"/>
    </location>
</feature>
<keyword evidence="1" id="KW-0812">Transmembrane</keyword>
<proteinExistence type="predicted"/>
<dbReference type="EMBL" id="CP041969">
    <property type="protein sequence ID" value="QMV40506.1"/>
    <property type="molecule type" value="Genomic_DNA"/>
</dbReference>
<feature type="transmembrane region" description="Helical" evidence="1">
    <location>
        <begin position="6"/>
        <end position="22"/>
    </location>
</feature>